<dbReference type="AlphaFoldDB" id="A0A841H613"/>
<evidence type="ECO:0000313" key="1">
    <source>
        <dbReference type="EMBL" id="MBB6073316.1"/>
    </source>
</evidence>
<accession>A0A841H613</accession>
<proteinExistence type="predicted"/>
<dbReference type="EMBL" id="JACHIA010000023">
    <property type="protein sequence ID" value="MBB6073316.1"/>
    <property type="molecule type" value="Genomic_DNA"/>
</dbReference>
<sequence length="123" mass="13791">MWLTGDEFDDTVPRAEHAAATVSDSGLSVVVRRVERNRYAFKGRTRLARGVEVVIEDKRNVLWGAEAFPVTNGEFSFEVDVGHTDSTTIFAYLSDYDGTRQWVIPIPLDSAVVNWTAPGMEQR</sequence>
<comment type="caution">
    <text evidence="1">The sequence shown here is derived from an EMBL/GenBank/DDBJ whole genome shotgun (WGS) entry which is preliminary data.</text>
</comment>
<organism evidence="1 2">
    <name type="scientific">Longimicrobium terrae</name>
    <dbReference type="NCBI Taxonomy" id="1639882"/>
    <lineage>
        <taxon>Bacteria</taxon>
        <taxon>Pseudomonadati</taxon>
        <taxon>Gemmatimonadota</taxon>
        <taxon>Longimicrobiia</taxon>
        <taxon>Longimicrobiales</taxon>
        <taxon>Longimicrobiaceae</taxon>
        <taxon>Longimicrobium</taxon>
    </lineage>
</organism>
<keyword evidence="2" id="KW-1185">Reference proteome</keyword>
<protein>
    <submittedName>
        <fullName evidence="1">Uncharacterized protein</fullName>
    </submittedName>
</protein>
<evidence type="ECO:0000313" key="2">
    <source>
        <dbReference type="Proteomes" id="UP000582837"/>
    </source>
</evidence>
<dbReference type="Proteomes" id="UP000582837">
    <property type="component" value="Unassembled WGS sequence"/>
</dbReference>
<name>A0A841H613_9BACT</name>
<dbReference type="RefSeq" id="WP_170032964.1">
    <property type="nucleotide sequence ID" value="NZ_JABDTL010000001.1"/>
</dbReference>
<reference evidence="1 2" key="1">
    <citation type="submission" date="2020-08" db="EMBL/GenBank/DDBJ databases">
        <title>Genomic Encyclopedia of Type Strains, Phase IV (KMG-IV): sequencing the most valuable type-strain genomes for metagenomic binning, comparative biology and taxonomic classification.</title>
        <authorList>
            <person name="Goeker M."/>
        </authorList>
    </citation>
    <scope>NUCLEOTIDE SEQUENCE [LARGE SCALE GENOMIC DNA]</scope>
    <source>
        <strain evidence="1 2">DSM 29007</strain>
    </source>
</reference>
<gene>
    <name evidence="1" type="ORF">HNQ61_004983</name>
</gene>